<evidence type="ECO:0000256" key="3">
    <source>
        <dbReference type="ARBA" id="ARBA00022679"/>
    </source>
</evidence>
<dbReference type="PANTHER" id="PTHR33571:SF12">
    <property type="entry name" value="BSL3053 PROTEIN"/>
    <property type="match status" value="1"/>
</dbReference>
<dbReference type="InterPro" id="IPR052038">
    <property type="entry name" value="Type-VII_TA_antitoxin"/>
</dbReference>
<dbReference type="AlphaFoldDB" id="A0A5B8NT58"/>
<proteinExistence type="inferred from homology"/>
<keyword evidence="8" id="KW-0460">Magnesium</keyword>
<evidence type="ECO:0000256" key="8">
    <source>
        <dbReference type="ARBA" id="ARBA00022842"/>
    </source>
</evidence>
<dbReference type="Proteomes" id="UP000318453">
    <property type="component" value="Chromosome"/>
</dbReference>
<dbReference type="GO" id="GO:0046872">
    <property type="term" value="F:metal ion binding"/>
    <property type="evidence" value="ECO:0007669"/>
    <property type="project" value="UniProtKB-KW"/>
</dbReference>
<comment type="similarity">
    <text evidence="9">Belongs to the MntA antitoxin family.</text>
</comment>
<keyword evidence="3 11" id="KW-0808">Transferase</keyword>
<keyword evidence="7" id="KW-0067">ATP-binding</keyword>
<feature type="domain" description="Polymerase nucleotidyl transferase" evidence="10">
    <location>
        <begin position="18"/>
        <end position="98"/>
    </location>
</feature>
<sequence length="100" mass="11470">MMNQNKIICLIEEKKPEIIQILEKYKASNLRIFGSYARGEETPESDLDLLVDMEAGTSLFDRIALMQELEDLLGVQVDIAKPENLHHLIREKVMDEAITL</sequence>
<dbReference type="EMBL" id="CP042326">
    <property type="protein sequence ID" value="QDZ41559.1"/>
    <property type="molecule type" value="Genomic_DNA"/>
</dbReference>
<keyword evidence="5" id="KW-0479">Metal-binding</keyword>
<evidence type="ECO:0000256" key="9">
    <source>
        <dbReference type="ARBA" id="ARBA00038276"/>
    </source>
</evidence>
<keyword evidence="12" id="KW-1185">Reference proteome</keyword>
<evidence type="ECO:0000259" key="10">
    <source>
        <dbReference type="Pfam" id="PF01909"/>
    </source>
</evidence>
<keyword evidence="4" id="KW-0548">Nucleotidyltransferase</keyword>
<dbReference type="InterPro" id="IPR043519">
    <property type="entry name" value="NT_sf"/>
</dbReference>
<dbReference type="PANTHER" id="PTHR33571">
    <property type="entry name" value="SSL8005 PROTEIN"/>
    <property type="match status" value="1"/>
</dbReference>
<keyword evidence="2" id="KW-1277">Toxin-antitoxin system</keyword>
<accession>A0A5B8NT58</accession>
<gene>
    <name evidence="11" type="ORF">FRE64_15630</name>
</gene>
<evidence type="ECO:0000256" key="2">
    <source>
        <dbReference type="ARBA" id="ARBA00022649"/>
    </source>
</evidence>
<protein>
    <submittedName>
        <fullName evidence="11">Nucleotidyltransferase family protein</fullName>
    </submittedName>
</protein>
<evidence type="ECO:0000256" key="6">
    <source>
        <dbReference type="ARBA" id="ARBA00022741"/>
    </source>
</evidence>
<dbReference type="CDD" id="cd05403">
    <property type="entry name" value="NT_KNTase_like"/>
    <property type="match status" value="1"/>
</dbReference>
<dbReference type="KEGG" id="enn:FRE64_15630"/>
<dbReference type="GO" id="GO:0016779">
    <property type="term" value="F:nucleotidyltransferase activity"/>
    <property type="evidence" value="ECO:0007669"/>
    <property type="project" value="UniProtKB-KW"/>
</dbReference>
<comment type="cofactor">
    <cofactor evidence="1">
        <name>Mg(2+)</name>
        <dbReference type="ChEBI" id="CHEBI:18420"/>
    </cofactor>
</comment>
<evidence type="ECO:0000313" key="11">
    <source>
        <dbReference type="EMBL" id="QDZ41559.1"/>
    </source>
</evidence>
<evidence type="ECO:0000256" key="4">
    <source>
        <dbReference type="ARBA" id="ARBA00022695"/>
    </source>
</evidence>
<dbReference type="Gene3D" id="3.30.460.10">
    <property type="entry name" value="Beta Polymerase, domain 2"/>
    <property type="match status" value="1"/>
</dbReference>
<reference evidence="11" key="1">
    <citation type="submission" date="2019-08" db="EMBL/GenBank/DDBJ databases">
        <title>Carotenoids and Carotenoid Binding Proteins in the Halophilic Cyanobacterium Euhalothece sp. ZM00.</title>
        <authorList>
            <person name="Cho S.M."/>
            <person name="Song J.Y."/>
            <person name="Park Y.-I."/>
        </authorList>
    </citation>
    <scope>NUCLEOTIDE SEQUENCE [LARGE SCALE GENOMIC DNA]</scope>
    <source>
        <strain evidence="11">Z-M001</strain>
    </source>
</reference>
<dbReference type="Pfam" id="PF01909">
    <property type="entry name" value="NTP_transf_2"/>
    <property type="match status" value="1"/>
</dbReference>
<evidence type="ECO:0000256" key="5">
    <source>
        <dbReference type="ARBA" id="ARBA00022723"/>
    </source>
</evidence>
<organism evidence="11 12">
    <name type="scientific">Euhalothece natronophila Z-M001</name>
    <dbReference type="NCBI Taxonomy" id="522448"/>
    <lineage>
        <taxon>Bacteria</taxon>
        <taxon>Bacillati</taxon>
        <taxon>Cyanobacteriota</taxon>
        <taxon>Cyanophyceae</taxon>
        <taxon>Oscillatoriophycideae</taxon>
        <taxon>Chroococcales</taxon>
        <taxon>Halothecacae</taxon>
        <taxon>Halothece cluster</taxon>
        <taxon>Euhalothece</taxon>
    </lineage>
</organism>
<keyword evidence="6" id="KW-0547">Nucleotide-binding</keyword>
<dbReference type="OrthoDB" id="561385at2"/>
<name>A0A5B8NT58_9CHRO</name>
<evidence type="ECO:0000256" key="1">
    <source>
        <dbReference type="ARBA" id="ARBA00001946"/>
    </source>
</evidence>
<evidence type="ECO:0000313" key="12">
    <source>
        <dbReference type="Proteomes" id="UP000318453"/>
    </source>
</evidence>
<evidence type="ECO:0000256" key="7">
    <source>
        <dbReference type="ARBA" id="ARBA00022840"/>
    </source>
</evidence>
<dbReference type="GO" id="GO:0005524">
    <property type="term" value="F:ATP binding"/>
    <property type="evidence" value="ECO:0007669"/>
    <property type="project" value="UniProtKB-KW"/>
</dbReference>
<dbReference type="InterPro" id="IPR002934">
    <property type="entry name" value="Polymerase_NTP_transf_dom"/>
</dbReference>
<dbReference type="SUPFAM" id="SSF81301">
    <property type="entry name" value="Nucleotidyltransferase"/>
    <property type="match status" value="1"/>
</dbReference>